<evidence type="ECO:0000256" key="4">
    <source>
        <dbReference type="ARBA" id="ARBA00022679"/>
    </source>
</evidence>
<name>A0A075LLF0_9BACI</name>
<keyword evidence="7" id="KW-0067">ATP-binding</keyword>
<comment type="catalytic activity">
    <reaction evidence="1">
        <text>6-hydroxymethyl-7,8-dihydropterin + ATP = (7,8-dihydropterin-6-yl)methyl diphosphate + AMP + H(+)</text>
        <dbReference type="Rhea" id="RHEA:11412"/>
        <dbReference type="ChEBI" id="CHEBI:15378"/>
        <dbReference type="ChEBI" id="CHEBI:30616"/>
        <dbReference type="ChEBI" id="CHEBI:44841"/>
        <dbReference type="ChEBI" id="CHEBI:72950"/>
        <dbReference type="ChEBI" id="CHEBI:456215"/>
        <dbReference type="EC" id="2.7.6.3"/>
    </reaction>
</comment>
<evidence type="ECO:0000259" key="9">
    <source>
        <dbReference type="PROSITE" id="PS00794"/>
    </source>
</evidence>
<dbReference type="InterPro" id="IPR035907">
    <property type="entry name" value="Hppk_sf"/>
</dbReference>
<dbReference type="UniPathway" id="UPA00077">
    <property type="reaction ID" value="UER00155"/>
</dbReference>
<sequence>MKQAWIALGSNIAPRETYLQQAIQMLSEHEEIKLNQVSTVYETEPVGYENQDQFLNLVAEVETSLDPIELLRICQKIEQDLGRKRIIRWGPRTVDLDILLYSTENMNVEELILPHPRMHERAFVLVPLAEIAPELLLKDKRVQEWLDTLPAQDVQGVRSWGSLNI</sequence>
<organism evidence="10 11">
    <name type="scientific">Terribacillus saccharophilus</name>
    <dbReference type="NCBI Taxonomy" id="361277"/>
    <lineage>
        <taxon>Bacteria</taxon>
        <taxon>Bacillati</taxon>
        <taxon>Bacillota</taxon>
        <taxon>Bacilli</taxon>
        <taxon>Bacillales</taxon>
        <taxon>Bacillaceae</taxon>
        <taxon>Terribacillus</taxon>
    </lineage>
</organism>
<evidence type="ECO:0000256" key="1">
    <source>
        <dbReference type="ARBA" id="ARBA00000198"/>
    </source>
</evidence>
<gene>
    <name evidence="10" type="ORF">GZ22_11200</name>
</gene>
<dbReference type="PANTHER" id="PTHR43071">
    <property type="entry name" value="2-AMINO-4-HYDROXY-6-HYDROXYMETHYLDIHYDROPTERIDINE PYROPHOSPHOKINASE"/>
    <property type="match status" value="1"/>
</dbReference>
<evidence type="ECO:0000313" key="10">
    <source>
        <dbReference type="EMBL" id="AIF67154.1"/>
    </source>
</evidence>
<dbReference type="Pfam" id="PF01288">
    <property type="entry name" value="HPPK"/>
    <property type="match status" value="1"/>
</dbReference>
<dbReference type="GO" id="GO:0046654">
    <property type="term" value="P:tetrahydrofolate biosynthetic process"/>
    <property type="evidence" value="ECO:0007669"/>
    <property type="project" value="UniProtKB-UniPathway"/>
</dbReference>
<reference evidence="10 11" key="1">
    <citation type="submission" date="2014-07" db="EMBL/GenBank/DDBJ databases">
        <title>Complete genome sequence of a moderately halophilic bacterium Terribacillus aidingensis MP602, isolated from Cryptomeria fortunei in Tianmu mountain in China.</title>
        <authorList>
            <person name="Wang Y."/>
            <person name="Lu P."/>
            <person name="Zhang L."/>
        </authorList>
    </citation>
    <scope>NUCLEOTIDE SEQUENCE [LARGE SCALE GENOMIC DNA]</scope>
    <source>
        <strain evidence="10 11">MP602</strain>
    </source>
</reference>
<dbReference type="OrthoDB" id="9808041at2"/>
<dbReference type="Gene3D" id="3.30.70.560">
    <property type="entry name" value="7,8-Dihydro-6-hydroxymethylpterin-pyrophosphokinase HPPK"/>
    <property type="match status" value="1"/>
</dbReference>
<evidence type="ECO:0000256" key="3">
    <source>
        <dbReference type="ARBA" id="ARBA00013253"/>
    </source>
</evidence>
<protein>
    <recommendedName>
        <fullName evidence="3">2-amino-4-hydroxy-6-hydroxymethyldihydropteridine diphosphokinase</fullName>
        <ecNumber evidence="3">2.7.6.3</ecNumber>
    </recommendedName>
</protein>
<keyword evidence="5" id="KW-0547">Nucleotide-binding</keyword>
<evidence type="ECO:0000256" key="2">
    <source>
        <dbReference type="ARBA" id="ARBA00005051"/>
    </source>
</evidence>
<dbReference type="EC" id="2.7.6.3" evidence="3"/>
<keyword evidence="6" id="KW-0418">Kinase</keyword>
<dbReference type="HOGENOM" id="CLU_097916_1_2_9"/>
<dbReference type="PANTHER" id="PTHR43071:SF1">
    <property type="entry name" value="2-AMINO-4-HYDROXY-6-HYDROXYMETHYLDIHYDROPTERIDINE PYROPHOSPHOKINASE"/>
    <property type="match status" value="1"/>
</dbReference>
<dbReference type="RefSeq" id="WP_038562363.1">
    <property type="nucleotide sequence ID" value="NZ_CP008876.1"/>
</dbReference>
<dbReference type="GeneID" id="34220245"/>
<keyword evidence="4" id="KW-0808">Transferase</keyword>
<proteinExistence type="predicted"/>
<evidence type="ECO:0000256" key="7">
    <source>
        <dbReference type="ARBA" id="ARBA00022840"/>
    </source>
</evidence>
<feature type="domain" description="7,8-dihydro-6-hydroxymethylpterin-pyrophosphokinase" evidence="9">
    <location>
        <begin position="88"/>
        <end position="99"/>
    </location>
</feature>
<dbReference type="NCBIfam" id="TIGR01498">
    <property type="entry name" value="folK"/>
    <property type="match status" value="1"/>
</dbReference>
<dbReference type="AlphaFoldDB" id="A0A075LLF0"/>
<dbReference type="PROSITE" id="PS00794">
    <property type="entry name" value="HPPK"/>
    <property type="match status" value="1"/>
</dbReference>
<dbReference type="SUPFAM" id="SSF55083">
    <property type="entry name" value="6-hydroxymethyl-7,8-dihydropterin pyrophosphokinase, HPPK"/>
    <property type="match status" value="1"/>
</dbReference>
<keyword evidence="8" id="KW-0289">Folate biosynthesis</keyword>
<evidence type="ECO:0000256" key="8">
    <source>
        <dbReference type="ARBA" id="ARBA00022909"/>
    </source>
</evidence>
<dbReference type="GO" id="GO:0046656">
    <property type="term" value="P:folic acid biosynthetic process"/>
    <property type="evidence" value="ECO:0007669"/>
    <property type="project" value="UniProtKB-KW"/>
</dbReference>
<dbReference type="GO" id="GO:0016301">
    <property type="term" value="F:kinase activity"/>
    <property type="evidence" value="ECO:0007669"/>
    <property type="project" value="UniProtKB-KW"/>
</dbReference>
<accession>A0A075LLF0</accession>
<evidence type="ECO:0000313" key="11">
    <source>
        <dbReference type="Proteomes" id="UP000027980"/>
    </source>
</evidence>
<dbReference type="GO" id="GO:0003848">
    <property type="term" value="F:2-amino-4-hydroxy-6-hydroxymethyldihydropteridine diphosphokinase activity"/>
    <property type="evidence" value="ECO:0007669"/>
    <property type="project" value="UniProtKB-EC"/>
</dbReference>
<dbReference type="GO" id="GO:0005524">
    <property type="term" value="F:ATP binding"/>
    <property type="evidence" value="ECO:0007669"/>
    <property type="project" value="UniProtKB-KW"/>
</dbReference>
<evidence type="ECO:0000256" key="5">
    <source>
        <dbReference type="ARBA" id="ARBA00022741"/>
    </source>
</evidence>
<dbReference type="Proteomes" id="UP000027980">
    <property type="component" value="Chromosome"/>
</dbReference>
<dbReference type="CDD" id="cd00483">
    <property type="entry name" value="HPPK"/>
    <property type="match status" value="1"/>
</dbReference>
<dbReference type="InterPro" id="IPR000550">
    <property type="entry name" value="Hppk"/>
</dbReference>
<dbReference type="KEGG" id="tap:GZ22_11200"/>
<comment type="pathway">
    <text evidence="2">Cofactor biosynthesis; tetrahydrofolate biosynthesis; 2-amino-4-hydroxy-6-hydroxymethyl-7,8-dihydropteridine diphosphate from 7,8-dihydroneopterin triphosphate: step 4/4.</text>
</comment>
<evidence type="ECO:0000256" key="6">
    <source>
        <dbReference type="ARBA" id="ARBA00022777"/>
    </source>
</evidence>
<dbReference type="EMBL" id="CP008876">
    <property type="protein sequence ID" value="AIF67154.1"/>
    <property type="molecule type" value="Genomic_DNA"/>
</dbReference>